<gene>
    <name evidence="1" type="ORF">EOT05_02095</name>
</gene>
<sequence>MTPERWMRLNPKQQHVMVVAMYVRNAMEDFHVKHLSDEQMAELNPIIRQALFDVITIIEDDDLDRQAYNMGLLANQIPPYWEVPDKPSFEQGKARRRYDQAA</sequence>
<dbReference type="EMBL" id="SCKX01000001">
    <property type="protein sequence ID" value="RWZ78522.1"/>
    <property type="molecule type" value="Genomic_DNA"/>
</dbReference>
<evidence type="ECO:0000313" key="2">
    <source>
        <dbReference type="Proteomes" id="UP000289257"/>
    </source>
</evidence>
<reference evidence="1" key="1">
    <citation type="submission" date="2019-01" db="EMBL/GenBank/DDBJ databases">
        <title>Genomic signatures and co-occurrence patterns of the ultra-small Saccharimodia (Patescibacteria phylum) suggest a symbiotic lifestyle.</title>
        <authorList>
            <person name="Lemos L."/>
            <person name="Medeiros J."/>
            <person name="Andreote F."/>
            <person name="Fernandes G."/>
            <person name="Varani A."/>
            <person name="Oliveira G."/>
            <person name="Pylro V."/>
        </authorList>
    </citation>
    <scope>NUCLEOTIDE SEQUENCE [LARGE SCALE GENOMIC DNA]</scope>
    <source>
        <strain evidence="1">AMD02</strain>
    </source>
</reference>
<dbReference type="AlphaFoldDB" id="A0A4Q0AH79"/>
<keyword evidence="2" id="KW-1185">Reference proteome</keyword>
<proteinExistence type="predicted"/>
<evidence type="ECO:0000313" key="1">
    <source>
        <dbReference type="EMBL" id="RWZ78522.1"/>
    </source>
</evidence>
<accession>A0A4Q0AH79</accession>
<comment type="caution">
    <text evidence="1">The sequence shown here is derived from an EMBL/GenBank/DDBJ whole genome shotgun (WGS) entry which is preliminary data.</text>
</comment>
<dbReference type="Proteomes" id="UP000289257">
    <property type="component" value="Unassembled WGS sequence"/>
</dbReference>
<protein>
    <submittedName>
        <fullName evidence="1">Uncharacterized protein</fullName>
    </submittedName>
</protein>
<name>A0A4Q0AH79_9BACT</name>
<organism evidence="1 2">
    <name type="scientific">Candidatus Microsaccharimonas sossegonensis</name>
    <dbReference type="NCBI Taxonomy" id="2506948"/>
    <lineage>
        <taxon>Bacteria</taxon>
        <taxon>Candidatus Saccharimonadota</taxon>
        <taxon>Candidatus Saccharimonadia</taxon>
        <taxon>Candidatus Saccharimonadales</taxon>
        <taxon>Candidatus Saccharimonadaceae</taxon>
        <taxon>Candidatus Microsaccharimonas</taxon>
    </lineage>
</organism>